<dbReference type="GO" id="GO:0000981">
    <property type="term" value="F:DNA-binding transcription factor activity, RNA polymerase II-specific"/>
    <property type="evidence" value="ECO:0007669"/>
    <property type="project" value="TreeGrafter"/>
</dbReference>
<evidence type="ECO:0000313" key="8">
    <source>
        <dbReference type="WBParaSite" id="HNAJ_0000697701-mRNA-1"/>
    </source>
</evidence>
<dbReference type="GO" id="GO:0000978">
    <property type="term" value="F:RNA polymerase II cis-regulatory region sequence-specific DNA binding"/>
    <property type="evidence" value="ECO:0007669"/>
    <property type="project" value="TreeGrafter"/>
</dbReference>
<dbReference type="InterPro" id="IPR010982">
    <property type="entry name" value="Lambda_DNA-bd_dom_sf"/>
</dbReference>
<dbReference type="OrthoDB" id="10066259at2759"/>
<evidence type="ECO:0000256" key="1">
    <source>
        <dbReference type="ARBA" id="ARBA00023125"/>
    </source>
</evidence>
<keyword evidence="7" id="KW-1185">Reference proteome</keyword>
<keyword evidence="2" id="KW-0371">Homeobox</keyword>
<sequence length="141" mass="15364">MATLFFKKSRINFVNSFEKLDITPKSAQRIKPVLERWLADLEGRRVGEAPILPQSSSSTSGLGDGNSVCGSFNGSPEDNTGTNFGSGVMDGNGSAIYRMDCESDESCAGIRKRKSRTNFSADALDRLNHEFNINMHPSGKI</sequence>
<evidence type="ECO:0000256" key="2">
    <source>
        <dbReference type="ARBA" id="ARBA00023155"/>
    </source>
</evidence>
<gene>
    <name evidence="6" type="ORF">HNAJ_LOCUS6973</name>
</gene>
<keyword evidence="1" id="KW-0238">DNA-binding</keyword>
<keyword evidence="3" id="KW-0539">Nucleus</keyword>
<dbReference type="PROSITE" id="PS51179">
    <property type="entry name" value="POU_3"/>
    <property type="match status" value="1"/>
</dbReference>
<dbReference type="InterPro" id="IPR001356">
    <property type="entry name" value="HD"/>
</dbReference>
<accession>A0A0R3TIT6</accession>
<evidence type="ECO:0000313" key="6">
    <source>
        <dbReference type="EMBL" id="VDO02833.1"/>
    </source>
</evidence>
<reference evidence="8" key="1">
    <citation type="submission" date="2017-02" db="UniProtKB">
        <authorList>
            <consortium name="WormBaseParasite"/>
        </authorList>
    </citation>
    <scope>IDENTIFICATION</scope>
</reference>
<organism evidence="8">
    <name type="scientific">Rodentolepis nana</name>
    <name type="common">Dwarf tapeworm</name>
    <name type="synonym">Hymenolepis nana</name>
    <dbReference type="NCBI Taxonomy" id="102285"/>
    <lineage>
        <taxon>Eukaryota</taxon>
        <taxon>Metazoa</taxon>
        <taxon>Spiralia</taxon>
        <taxon>Lophotrochozoa</taxon>
        <taxon>Platyhelminthes</taxon>
        <taxon>Cestoda</taxon>
        <taxon>Eucestoda</taxon>
        <taxon>Cyclophyllidea</taxon>
        <taxon>Hymenolepididae</taxon>
        <taxon>Rodentolepis</taxon>
    </lineage>
</organism>
<dbReference type="STRING" id="102285.A0A0R3TIT6"/>
<evidence type="ECO:0000259" key="5">
    <source>
        <dbReference type="PROSITE" id="PS51179"/>
    </source>
</evidence>
<dbReference type="InterPro" id="IPR050255">
    <property type="entry name" value="POU_domain_TF"/>
</dbReference>
<dbReference type="WBParaSite" id="HNAJ_0000697701-mRNA-1">
    <property type="protein sequence ID" value="HNAJ_0000697701-mRNA-1"/>
    <property type="gene ID" value="HNAJ_0000697701"/>
</dbReference>
<dbReference type="EMBL" id="UZAE01009435">
    <property type="protein sequence ID" value="VDO02833.1"/>
    <property type="molecule type" value="Genomic_DNA"/>
</dbReference>
<evidence type="ECO:0000256" key="4">
    <source>
        <dbReference type="SAM" id="MobiDB-lite"/>
    </source>
</evidence>
<evidence type="ECO:0000313" key="7">
    <source>
        <dbReference type="Proteomes" id="UP000278807"/>
    </source>
</evidence>
<feature type="compositionally biased region" description="Polar residues" evidence="4">
    <location>
        <begin position="68"/>
        <end position="85"/>
    </location>
</feature>
<reference evidence="6 7" key="2">
    <citation type="submission" date="2018-11" db="EMBL/GenBank/DDBJ databases">
        <authorList>
            <consortium name="Pathogen Informatics"/>
        </authorList>
    </citation>
    <scope>NUCLEOTIDE SEQUENCE [LARGE SCALE GENOMIC DNA]</scope>
</reference>
<dbReference type="PANTHER" id="PTHR11636">
    <property type="entry name" value="POU DOMAIN"/>
    <property type="match status" value="1"/>
</dbReference>
<protein>
    <submittedName>
        <fullName evidence="8">POU-specific domain-containing protein</fullName>
    </submittedName>
</protein>
<proteinExistence type="predicted"/>
<dbReference type="InterPro" id="IPR000327">
    <property type="entry name" value="POU_dom"/>
</dbReference>
<dbReference type="Pfam" id="PF00157">
    <property type="entry name" value="Pou"/>
    <property type="match status" value="1"/>
</dbReference>
<dbReference type="PANTHER" id="PTHR11636:SF5">
    <property type="entry name" value="POU DOMAIN MOTIF 3, ISOFORM F"/>
    <property type="match status" value="1"/>
</dbReference>
<dbReference type="AlphaFoldDB" id="A0A0R3TIT6"/>
<name>A0A0R3TIT6_RODNA</name>
<evidence type="ECO:0000256" key="3">
    <source>
        <dbReference type="ARBA" id="ARBA00023242"/>
    </source>
</evidence>
<dbReference type="Gene3D" id="1.10.260.40">
    <property type="entry name" value="lambda repressor-like DNA-binding domains"/>
    <property type="match status" value="1"/>
</dbReference>
<feature type="domain" description="POU-specific" evidence="5">
    <location>
        <begin position="1"/>
        <end position="42"/>
    </location>
</feature>
<feature type="region of interest" description="Disordered" evidence="4">
    <location>
        <begin position="48"/>
        <end position="87"/>
    </location>
</feature>
<dbReference type="CDD" id="cd00086">
    <property type="entry name" value="homeodomain"/>
    <property type="match status" value="1"/>
</dbReference>
<dbReference type="Proteomes" id="UP000278807">
    <property type="component" value="Unassembled WGS sequence"/>
</dbReference>